<evidence type="ECO:0008006" key="4">
    <source>
        <dbReference type="Google" id="ProtNLM"/>
    </source>
</evidence>
<dbReference type="Proteomes" id="UP000574690">
    <property type="component" value="Unassembled WGS sequence"/>
</dbReference>
<proteinExistence type="predicted"/>
<feature type="signal peptide" evidence="1">
    <location>
        <begin position="1"/>
        <end position="36"/>
    </location>
</feature>
<dbReference type="Gene3D" id="2.60.120.260">
    <property type="entry name" value="Galactose-binding domain-like"/>
    <property type="match status" value="1"/>
</dbReference>
<name>A0A850C4P5_9ACTN</name>
<organism evidence="2 3">
    <name type="scientific">Glycomyces artemisiae</name>
    <dbReference type="NCBI Taxonomy" id="1076443"/>
    <lineage>
        <taxon>Bacteria</taxon>
        <taxon>Bacillati</taxon>
        <taxon>Actinomycetota</taxon>
        <taxon>Actinomycetes</taxon>
        <taxon>Glycomycetales</taxon>
        <taxon>Glycomycetaceae</taxon>
        <taxon>Glycomyces</taxon>
    </lineage>
</organism>
<dbReference type="AlphaFoldDB" id="A0A850C4P5"/>
<dbReference type="PROSITE" id="PS51318">
    <property type="entry name" value="TAT"/>
    <property type="match status" value="1"/>
</dbReference>
<dbReference type="InterPro" id="IPR008979">
    <property type="entry name" value="Galactose-bd-like_sf"/>
</dbReference>
<sequence>MPRPARPIRSRRRHLALVAATAFALGAAAAAPAAQAQDEPTDLITNGDFANGTAGWWTTANLTGAVDAGEWCIDVPGGTANAW</sequence>
<evidence type="ECO:0000256" key="1">
    <source>
        <dbReference type="SAM" id="SignalP"/>
    </source>
</evidence>
<dbReference type="SUPFAM" id="SSF49785">
    <property type="entry name" value="Galactose-binding domain-like"/>
    <property type="match status" value="1"/>
</dbReference>
<protein>
    <recommendedName>
        <fullName evidence="4">Carbohydrate binding protein</fullName>
    </recommendedName>
</protein>
<accession>A0A850C4P5</accession>
<evidence type="ECO:0000313" key="2">
    <source>
        <dbReference type="EMBL" id="NUQ88058.1"/>
    </source>
</evidence>
<comment type="caution">
    <text evidence="2">The sequence shown here is derived from an EMBL/GenBank/DDBJ whole genome shotgun (WGS) entry which is preliminary data.</text>
</comment>
<dbReference type="InterPro" id="IPR006311">
    <property type="entry name" value="TAT_signal"/>
</dbReference>
<gene>
    <name evidence="2" type="ORF">HOQ43_06300</name>
</gene>
<dbReference type="EMBL" id="JABFXE010000267">
    <property type="protein sequence ID" value="NUQ88058.1"/>
    <property type="molecule type" value="Genomic_DNA"/>
</dbReference>
<feature type="chain" id="PRO_5032696638" description="Carbohydrate binding protein" evidence="1">
    <location>
        <begin position="37"/>
        <end position="83"/>
    </location>
</feature>
<feature type="non-terminal residue" evidence="2">
    <location>
        <position position="83"/>
    </location>
</feature>
<keyword evidence="1" id="KW-0732">Signal</keyword>
<reference evidence="2 3" key="1">
    <citation type="submission" date="2020-05" db="EMBL/GenBank/DDBJ databases">
        <title>DNA-SIP metagenomic assembled genomes.</title>
        <authorList>
            <person name="Yu J."/>
        </authorList>
    </citation>
    <scope>NUCLEOTIDE SEQUENCE [LARGE SCALE GENOMIC DNA]</scope>
    <source>
        <strain evidence="2">Bin5.27</strain>
    </source>
</reference>
<evidence type="ECO:0000313" key="3">
    <source>
        <dbReference type="Proteomes" id="UP000574690"/>
    </source>
</evidence>